<dbReference type="PROSITE" id="PS50053">
    <property type="entry name" value="UBIQUITIN_2"/>
    <property type="match status" value="1"/>
</dbReference>
<comment type="caution">
    <text evidence="4">The sequence shown here is derived from an EMBL/GenBank/DDBJ whole genome shotgun (WGS) entry which is preliminary data.</text>
</comment>
<evidence type="ECO:0000259" key="3">
    <source>
        <dbReference type="PROSITE" id="PS50053"/>
    </source>
</evidence>
<feature type="region of interest" description="Disordered" evidence="2">
    <location>
        <begin position="181"/>
        <end position="210"/>
    </location>
</feature>
<name>A0AAP0HVD9_9MAGN</name>
<dbReference type="AlphaFoldDB" id="A0AAP0HVD9"/>
<dbReference type="SUPFAM" id="SSF54236">
    <property type="entry name" value="Ubiquitin-like"/>
    <property type="match status" value="1"/>
</dbReference>
<dbReference type="InterPro" id="IPR000626">
    <property type="entry name" value="Ubiquitin-like_dom"/>
</dbReference>
<feature type="coiled-coil region" evidence="1">
    <location>
        <begin position="270"/>
        <end position="297"/>
    </location>
</feature>
<keyword evidence="5" id="KW-1185">Reference proteome</keyword>
<dbReference type="Proteomes" id="UP001417504">
    <property type="component" value="Unassembled WGS sequence"/>
</dbReference>
<feature type="compositionally biased region" description="Basic and acidic residues" evidence="2">
    <location>
        <begin position="192"/>
        <end position="208"/>
    </location>
</feature>
<feature type="compositionally biased region" description="Polar residues" evidence="2">
    <location>
        <begin position="181"/>
        <end position="191"/>
    </location>
</feature>
<keyword evidence="1" id="KW-0175">Coiled coil</keyword>
<dbReference type="Pfam" id="PF00240">
    <property type="entry name" value="ubiquitin"/>
    <property type="match status" value="1"/>
</dbReference>
<proteinExistence type="predicted"/>
<organism evidence="4 5">
    <name type="scientific">Stephania japonica</name>
    <dbReference type="NCBI Taxonomy" id="461633"/>
    <lineage>
        <taxon>Eukaryota</taxon>
        <taxon>Viridiplantae</taxon>
        <taxon>Streptophyta</taxon>
        <taxon>Embryophyta</taxon>
        <taxon>Tracheophyta</taxon>
        <taxon>Spermatophyta</taxon>
        <taxon>Magnoliopsida</taxon>
        <taxon>Ranunculales</taxon>
        <taxon>Menispermaceae</taxon>
        <taxon>Menispermoideae</taxon>
        <taxon>Cissampelideae</taxon>
        <taxon>Stephania</taxon>
    </lineage>
</organism>
<accession>A0AAP0HVD9</accession>
<sequence length="297" mass="33351">MIINVITLTGKKMNFEIDSSHKLSDLRRAVQAAEGIPPSQQIFNFARVRLLDGLLVDQIEKIRLENEQIGPISNPSIINIWLTFRLRGGGNQIFHRPLLRSDSDDDDDDSWSDHILSEDDVDDDEVAKDDKENLIKLVSVAMCNPKLVAYNDGNGGSDQVEPSYLRERFGRLELGSGTAHSLNDFTVTDKGSGSKEAKESNATKKLGGEETNNALYHRGIDQIIEDVQSLPLFKTQVESENRKILTNDHQQTDSQVARLTRMVTATQMTLDERNKEVLELRGRILELEAELAILKRA</sequence>
<dbReference type="Gene3D" id="3.10.20.90">
    <property type="entry name" value="Phosphatidylinositol 3-kinase Catalytic Subunit, Chain A, domain 1"/>
    <property type="match status" value="1"/>
</dbReference>
<feature type="domain" description="Ubiquitin-like" evidence="3">
    <location>
        <begin position="1"/>
        <end position="58"/>
    </location>
</feature>
<dbReference type="InterPro" id="IPR029071">
    <property type="entry name" value="Ubiquitin-like_domsf"/>
</dbReference>
<gene>
    <name evidence="4" type="ORF">Sjap_022952</name>
</gene>
<protein>
    <recommendedName>
        <fullName evidence="3">Ubiquitin-like domain-containing protein</fullName>
    </recommendedName>
</protein>
<evidence type="ECO:0000313" key="5">
    <source>
        <dbReference type="Proteomes" id="UP001417504"/>
    </source>
</evidence>
<evidence type="ECO:0000256" key="2">
    <source>
        <dbReference type="SAM" id="MobiDB-lite"/>
    </source>
</evidence>
<reference evidence="4 5" key="1">
    <citation type="submission" date="2024-01" db="EMBL/GenBank/DDBJ databases">
        <title>Genome assemblies of Stephania.</title>
        <authorList>
            <person name="Yang L."/>
        </authorList>
    </citation>
    <scope>NUCLEOTIDE SEQUENCE [LARGE SCALE GENOMIC DNA]</scope>
    <source>
        <strain evidence="4">QJT</strain>
        <tissue evidence="4">Leaf</tissue>
    </source>
</reference>
<evidence type="ECO:0000313" key="4">
    <source>
        <dbReference type="EMBL" id="KAK9097455.1"/>
    </source>
</evidence>
<evidence type="ECO:0000256" key="1">
    <source>
        <dbReference type="SAM" id="Coils"/>
    </source>
</evidence>
<dbReference type="EMBL" id="JBBNAE010000009">
    <property type="protein sequence ID" value="KAK9097455.1"/>
    <property type="molecule type" value="Genomic_DNA"/>
</dbReference>